<accession>A0ABD0M505</accession>
<evidence type="ECO:0000313" key="2">
    <source>
        <dbReference type="Proteomes" id="UP001519460"/>
    </source>
</evidence>
<comment type="caution">
    <text evidence="1">The sequence shown here is derived from an EMBL/GenBank/DDBJ whole genome shotgun (WGS) entry which is preliminary data.</text>
</comment>
<dbReference type="EMBL" id="JACVVK020000007">
    <property type="protein sequence ID" value="KAK7506337.1"/>
    <property type="molecule type" value="Genomic_DNA"/>
</dbReference>
<name>A0ABD0M505_9CAEN</name>
<evidence type="ECO:0000313" key="1">
    <source>
        <dbReference type="EMBL" id="KAK7506337.1"/>
    </source>
</evidence>
<organism evidence="1 2">
    <name type="scientific">Batillaria attramentaria</name>
    <dbReference type="NCBI Taxonomy" id="370345"/>
    <lineage>
        <taxon>Eukaryota</taxon>
        <taxon>Metazoa</taxon>
        <taxon>Spiralia</taxon>
        <taxon>Lophotrochozoa</taxon>
        <taxon>Mollusca</taxon>
        <taxon>Gastropoda</taxon>
        <taxon>Caenogastropoda</taxon>
        <taxon>Sorbeoconcha</taxon>
        <taxon>Cerithioidea</taxon>
        <taxon>Batillariidae</taxon>
        <taxon>Batillaria</taxon>
    </lineage>
</organism>
<keyword evidence="2" id="KW-1185">Reference proteome</keyword>
<gene>
    <name evidence="1" type="ORF">BaRGS_00002449</name>
</gene>
<dbReference type="Proteomes" id="UP001519460">
    <property type="component" value="Unassembled WGS sequence"/>
</dbReference>
<dbReference type="AlphaFoldDB" id="A0ABD0M505"/>
<proteinExistence type="predicted"/>
<reference evidence="1 2" key="1">
    <citation type="journal article" date="2023" name="Sci. Data">
        <title>Genome assembly of the Korean intertidal mud-creeper Batillaria attramentaria.</title>
        <authorList>
            <person name="Patra A.K."/>
            <person name="Ho P.T."/>
            <person name="Jun S."/>
            <person name="Lee S.J."/>
            <person name="Kim Y."/>
            <person name="Won Y.J."/>
        </authorList>
    </citation>
    <scope>NUCLEOTIDE SEQUENCE [LARGE SCALE GENOMIC DNA]</scope>
    <source>
        <strain evidence="1">Wonlab-2016</strain>
    </source>
</reference>
<sequence length="93" mass="10535">MTSFRNDVKIAAAFPQLDSVLSGKKKKKCRRKRRKSPFFTTYTCAGFWHAADQIALRRTATNLQQQFQSAPVQMGRCDVLTVTKQTTGIPELI</sequence>
<protein>
    <submittedName>
        <fullName evidence="1">Uncharacterized protein</fullName>
    </submittedName>
</protein>